<dbReference type="Proteomes" id="UP000184368">
    <property type="component" value="Unassembled WGS sequence"/>
</dbReference>
<sequence length="310" mass="32867">MQNFGIVVHGGAGPDSEHIHQNEKGYHEGLQAALDAGYSVLEEGGSAIDAVEAAVNVLENNPLFNAGRGSAINQKAQVEMCASIMDGSNGKSGAVAIVRNVKNPVTLARAVMEKTNHIYLGSYGALDFAKNIGISLEPDAYFVTEYQYDSYESARKEADGNTQDTALEEIGSRMHGTVGAVAVDKEGNVAAATSTGGTEYAKEGRIGDSSMIGVGSYAENETCAVSTTGDGEYLIKRVAGHEIASLVRYAGLGVPEAIHRFIHIDNKGTEGDMGMISIDREGNFGMAFNSERMHRGVKTNDGYTGTWIYP</sequence>
<dbReference type="PANTHER" id="PTHR10188">
    <property type="entry name" value="L-ASPARAGINASE"/>
    <property type="match status" value="1"/>
</dbReference>
<evidence type="ECO:0000256" key="1">
    <source>
        <dbReference type="ARBA" id="ARBA00022670"/>
    </source>
</evidence>
<accession>A0A1M5HGJ2</accession>
<dbReference type="OrthoDB" id="9780217at2"/>
<dbReference type="EMBL" id="FQUO01000019">
    <property type="protein sequence ID" value="SHG15065.1"/>
    <property type="molecule type" value="Genomic_DNA"/>
</dbReference>
<feature type="active site" description="Nucleophile" evidence="5">
    <location>
        <position position="177"/>
    </location>
</feature>
<dbReference type="GO" id="GO:0006508">
    <property type="term" value="P:proteolysis"/>
    <property type="evidence" value="ECO:0007669"/>
    <property type="project" value="UniProtKB-KW"/>
</dbReference>
<evidence type="ECO:0000313" key="9">
    <source>
        <dbReference type="Proteomes" id="UP000184368"/>
    </source>
</evidence>
<feature type="binding site" evidence="6">
    <location>
        <begin position="228"/>
        <end position="231"/>
    </location>
    <ligand>
        <name>substrate</name>
    </ligand>
</feature>
<dbReference type="PANTHER" id="PTHR10188:SF6">
    <property type="entry name" value="N(4)-(BETA-N-ACETYLGLUCOSAMINYL)-L-ASPARAGINASE"/>
    <property type="match status" value="1"/>
</dbReference>
<keyword evidence="2" id="KW-0378">Hydrolase</keyword>
<dbReference type="CDD" id="cd04701">
    <property type="entry name" value="Asparaginase_2"/>
    <property type="match status" value="1"/>
</dbReference>
<keyword evidence="1" id="KW-0645">Protease</keyword>
<dbReference type="STRING" id="1302690.BUE76_13935"/>
<dbReference type="AlphaFoldDB" id="A0A1M5HGJ2"/>
<reference evidence="8 9" key="1">
    <citation type="submission" date="2016-11" db="EMBL/GenBank/DDBJ databases">
        <authorList>
            <person name="Jaros S."/>
            <person name="Januszkiewicz K."/>
            <person name="Wedrychowicz H."/>
        </authorList>
    </citation>
    <scope>NUCLEOTIDE SEQUENCE [LARGE SCALE GENOMIC DNA]</scope>
    <source>
        <strain evidence="8 9">DSM 26897</strain>
    </source>
</reference>
<evidence type="ECO:0000256" key="7">
    <source>
        <dbReference type="PIRSR" id="PIRSR600246-3"/>
    </source>
</evidence>
<dbReference type="SUPFAM" id="SSF56235">
    <property type="entry name" value="N-terminal nucleophile aminohydrolases (Ntn hydrolases)"/>
    <property type="match status" value="1"/>
</dbReference>
<dbReference type="RefSeq" id="WP_073047317.1">
    <property type="nucleotide sequence ID" value="NZ_FQUO01000019.1"/>
</dbReference>
<proteinExistence type="predicted"/>
<feature type="site" description="Cleavage; by autolysis" evidence="7">
    <location>
        <begin position="176"/>
        <end position="177"/>
    </location>
</feature>
<dbReference type="FunFam" id="3.60.20.30:FF:000001">
    <property type="entry name" value="Isoaspartyl peptidase/L-asparaginase"/>
    <property type="match status" value="1"/>
</dbReference>
<feature type="binding site" evidence="6">
    <location>
        <begin position="205"/>
        <end position="208"/>
    </location>
    <ligand>
        <name>substrate</name>
    </ligand>
</feature>
<protein>
    <recommendedName>
        <fullName evidence="4">Isoaspartyl peptidase</fullName>
    </recommendedName>
</protein>
<evidence type="ECO:0000256" key="3">
    <source>
        <dbReference type="ARBA" id="ARBA00022813"/>
    </source>
</evidence>
<evidence type="ECO:0000256" key="5">
    <source>
        <dbReference type="PIRSR" id="PIRSR600246-1"/>
    </source>
</evidence>
<name>A0A1M5HGJ2_9BACT</name>
<gene>
    <name evidence="8" type="ORF">SAMN05444008_11947</name>
</gene>
<dbReference type="GO" id="GO:0008233">
    <property type="term" value="F:peptidase activity"/>
    <property type="evidence" value="ECO:0007669"/>
    <property type="project" value="UniProtKB-KW"/>
</dbReference>
<dbReference type="Gene3D" id="3.60.20.30">
    <property type="entry name" value="(Glycosyl)asparaginase"/>
    <property type="match status" value="1"/>
</dbReference>
<evidence type="ECO:0000256" key="6">
    <source>
        <dbReference type="PIRSR" id="PIRSR600246-2"/>
    </source>
</evidence>
<evidence type="ECO:0000256" key="2">
    <source>
        <dbReference type="ARBA" id="ARBA00022801"/>
    </source>
</evidence>
<keyword evidence="9" id="KW-1185">Reference proteome</keyword>
<dbReference type="GO" id="GO:0016811">
    <property type="term" value="F:hydrolase activity, acting on carbon-nitrogen (but not peptide) bonds, in linear amides"/>
    <property type="evidence" value="ECO:0007669"/>
    <property type="project" value="UniProtKB-ARBA"/>
</dbReference>
<organism evidence="8 9">
    <name type="scientific">Cnuella takakiae</name>
    <dbReference type="NCBI Taxonomy" id="1302690"/>
    <lineage>
        <taxon>Bacteria</taxon>
        <taxon>Pseudomonadati</taxon>
        <taxon>Bacteroidota</taxon>
        <taxon>Chitinophagia</taxon>
        <taxon>Chitinophagales</taxon>
        <taxon>Chitinophagaceae</taxon>
        <taxon>Cnuella</taxon>
    </lineage>
</organism>
<dbReference type="InterPro" id="IPR029055">
    <property type="entry name" value="Ntn_hydrolases_N"/>
</dbReference>
<evidence type="ECO:0000313" key="8">
    <source>
        <dbReference type="EMBL" id="SHG15065.1"/>
    </source>
</evidence>
<evidence type="ECO:0000256" key="4">
    <source>
        <dbReference type="ARBA" id="ARBA00069124"/>
    </source>
</evidence>
<dbReference type="InterPro" id="IPR000246">
    <property type="entry name" value="Peptidase_T2"/>
</dbReference>
<keyword evidence="3" id="KW-0068">Autocatalytic cleavage</keyword>
<dbReference type="Pfam" id="PF01112">
    <property type="entry name" value="Asparaginase_2"/>
    <property type="match status" value="1"/>
</dbReference>